<dbReference type="Proteomes" id="UP000011666">
    <property type="component" value="Unassembled WGS sequence"/>
</dbReference>
<keyword evidence="1" id="KW-1133">Transmembrane helix</keyword>
<feature type="transmembrane region" description="Helical" evidence="1">
    <location>
        <begin position="12"/>
        <end position="32"/>
    </location>
</feature>
<reference evidence="2 3" key="1">
    <citation type="submission" date="2013-01" db="EMBL/GenBank/DDBJ databases">
        <title>Whole genome shotgun sequence of Gordonia soli NBRC 108243.</title>
        <authorList>
            <person name="Isaki-Nakamura S."/>
            <person name="Hosoyama A."/>
            <person name="Tsuchikane K."/>
            <person name="Ando Y."/>
            <person name="Baba S."/>
            <person name="Ohji S."/>
            <person name="Hamada M."/>
            <person name="Tamura T."/>
            <person name="Yamazoe A."/>
            <person name="Yamazaki S."/>
            <person name="Fujita N."/>
        </authorList>
    </citation>
    <scope>NUCLEOTIDE SEQUENCE [LARGE SCALE GENOMIC DNA]</scope>
    <source>
        <strain evidence="2 3">NBRC 108243</strain>
    </source>
</reference>
<dbReference type="RefSeq" id="WP_007625797.1">
    <property type="nucleotide sequence ID" value="NZ_BANX01000051.1"/>
</dbReference>
<dbReference type="STRING" id="1223545.GS4_51_00270"/>
<dbReference type="AlphaFoldDB" id="M0QRI0"/>
<keyword evidence="1" id="KW-0812">Transmembrane</keyword>
<accession>M0QRI0</accession>
<comment type="caution">
    <text evidence="2">The sequence shown here is derived from an EMBL/GenBank/DDBJ whole genome shotgun (WGS) entry which is preliminary data.</text>
</comment>
<evidence type="ECO:0000313" key="3">
    <source>
        <dbReference type="Proteomes" id="UP000011666"/>
    </source>
</evidence>
<gene>
    <name evidence="2" type="ORF">GS4_51_00270</name>
</gene>
<keyword evidence="1" id="KW-0472">Membrane</keyword>
<organism evidence="2 3">
    <name type="scientific">Gordonia soli NBRC 108243</name>
    <dbReference type="NCBI Taxonomy" id="1223545"/>
    <lineage>
        <taxon>Bacteria</taxon>
        <taxon>Bacillati</taxon>
        <taxon>Actinomycetota</taxon>
        <taxon>Actinomycetes</taxon>
        <taxon>Mycobacteriales</taxon>
        <taxon>Gordoniaceae</taxon>
        <taxon>Gordonia</taxon>
    </lineage>
</organism>
<evidence type="ECO:0000313" key="2">
    <source>
        <dbReference type="EMBL" id="GAC71089.1"/>
    </source>
</evidence>
<evidence type="ECO:0000256" key="1">
    <source>
        <dbReference type="SAM" id="Phobius"/>
    </source>
</evidence>
<protein>
    <submittedName>
        <fullName evidence="2">Uncharacterized protein</fullName>
    </submittedName>
</protein>
<proteinExistence type="predicted"/>
<name>M0QRI0_9ACTN</name>
<keyword evidence="3" id="KW-1185">Reference proteome</keyword>
<dbReference type="EMBL" id="BANX01000051">
    <property type="protein sequence ID" value="GAC71089.1"/>
    <property type="molecule type" value="Genomic_DNA"/>
</dbReference>
<sequence length="57" mass="6206">MFIHLVLDNLGFAITAAIGIFVGAVILVDLVVTSRRKWEPMQVDRGTIVEPKGGRNA</sequence>